<dbReference type="SUPFAM" id="SSF51445">
    <property type="entry name" value="(Trans)glycosidases"/>
    <property type="match status" value="1"/>
</dbReference>
<dbReference type="SUPFAM" id="SSF81296">
    <property type="entry name" value="E set domains"/>
    <property type="match status" value="2"/>
</dbReference>
<dbReference type="CDD" id="cd02861">
    <property type="entry name" value="E_set_pullulanase_like"/>
    <property type="match status" value="2"/>
</dbReference>
<keyword evidence="10" id="KW-1185">Reference proteome</keyword>
<evidence type="ECO:0000259" key="8">
    <source>
        <dbReference type="Pfam" id="PF17967"/>
    </source>
</evidence>
<dbReference type="InterPro" id="IPR013783">
    <property type="entry name" value="Ig-like_fold"/>
</dbReference>
<evidence type="ECO:0000259" key="7">
    <source>
        <dbReference type="Pfam" id="PF11852"/>
    </source>
</evidence>
<dbReference type="InterPro" id="IPR013780">
    <property type="entry name" value="Glyco_hydro_b"/>
</dbReference>
<dbReference type="InterPro" id="IPR017853">
    <property type="entry name" value="GH"/>
</dbReference>
<dbReference type="InterPro" id="IPR005323">
    <property type="entry name" value="CBM41_pullulanase"/>
</dbReference>
<evidence type="ECO:0000259" key="5">
    <source>
        <dbReference type="Pfam" id="PF02922"/>
    </source>
</evidence>
<evidence type="ECO:0000259" key="6">
    <source>
        <dbReference type="Pfam" id="PF03714"/>
    </source>
</evidence>
<dbReference type="Pfam" id="PF17967">
    <property type="entry name" value="Pullulanase_N2"/>
    <property type="match status" value="1"/>
</dbReference>
<gene>
    <name evidence="9" type="primary">pulA</name>
    <name evidence="9" type="ORF">EZV61_04925</name>
</gene>
<dbReference type="Gene3D" id="2.60.40.1180">
    <property type="entry name" value="Golgi alpha-mannosidase II"/>
    <property type="match status" value="1"/>
</dbReference>
<dbReference type="CDD" id="cd11341">
    <property type="entry name" value="AmyAc_Pullulanase_LD-like"/>
    <property type="match status" value="1"/>
</dbReference>
<evidence type="ECO:0000313" key="9">
    <source>
        <dbReference type="EMBL" id="TCI05303.1"/>
    </source>
</evidence>
<dbReference type="InterPro" id="IPR014756">
    <property type="entry name" value="Ig_E-set"/>
</dbReference>
<dbReference type="Pfam" id="PF03714">
    <property type="entry name" value="PUD"/>
    <property type="match status" value="1"/>
</dbReference>
<dbReference type="Gene3D" id="2.60.40.10">
    <property type="entry name" value="Immunoglobulins"/>
    <property type="match status" value="2"/>
</dbReference>
<evidence type="ECO:0000256" key="4">
    <source>
        <dbReference type="ARBA" id="ARBA00023295"/>
    </source>
</evidence>
<dbReference type="Proteomes" id="UP000292554">
    <property type="component" value="Unassembled WGS sequence"/>
</dbReference>
<comment type="caution">
    <text evidence="9">The sequence shown here is derived from an EMBL/GenBank/DDBJ whole genome shotgun (WGS) entry which is preliminary data.</text>
</comment>
<keyword evidence="2" id="KW-0732">Signal</keyword>
<comment type="similarity">
    <text evidence="1">Belongs to the glycosyl hydrolase 13 family.</text>
</comment>
<dbReference type="PANTHER" id="PTHR43002">
    <property type="entry name" value="GLYCOGEN DEBRANCHING ENZYME"/>
    <property type="match status" value="1"/>
</dbReference>
<evidence type="ECO:0000256" key="1">
    <source>
        <dbReference type="ARBA" id="ARBA00008061"/>
    </source>
</evidence>
<protein>
    <submittedName>
        <fullName evidence="9">Pullulanase-type alpha-1,6-glucosidase</fullName>
    </submittedName>
</protein>
<sequence>MELKKNKLAIYMMPLLAATMVAGCSDDDDDEDLVCEAPEYINEAGDECIMPTVDSPAPNPNLDIDPPGETMEAAANQLVLNYVDPNASPEATAIDPDSPYAAWSLHLWNNETCDALTEEQAINDWANTTVVPDGDDGYGPYWLLDLSKETGCVNLIIRGADGNTKIINDDVMVDLDTFTDRAVSLVGSSADVYDTREEAWNTNPPGINKDNRNAAWVDANTILWGEEGATLVLYVSDSANFGLNADGTLTGDYTAHQLTAGTLSEETAAKFPAIAGRNAYMLPEGIDAKAALKGQLYIATLSEGLWIEKLSKLQTPGAIDALYTAGEDDANEQELGAMVGDGATEFALWAPTAQNVALHLFNADKTAMGEAVAMTEDMNGIWRASTEAPHGTFYKYEVTVYHYQSDALETLMVTDPYSMGLSTDSIYSQVIDFTAEDVTPAGWADHVVPEAATSSITVYESHVRDFSAHDETTSEANRGKYLAFTETDSAPMQHIIGLKEAGLTHFQLLPVFDIATVKEDPAMRVDITDTVGKLCGLNAGASVCGQPEATIIADLLDACDPATQCAETIMDDMRGLDSFNWGYDPFHFGAPEGSYASDADGVARINEFRQMVKALHDQGLRVVMDVVYNHTNASGLTSEKSVLDKVVPGYYNRFNQDTGAVETSTCCDNTATENAMMEKLMTDTLVVWADQYKIDSFRFDLMGHQPLDSMERSLAAVHAVDADNYFYGEGWNFGEVENDTLFVQATQLNLAGTGIGSFSDRGRDAIRGGSPFDSAEGIRTAQGLANGLYSNPNELNSGAEGEKSQLLHATDIVRVELAGLLADYALINSNGDTVRGSGVDYNGQPAGYTDSPTELVSYVSKHDNQTLWDNNQYKLPTGMSPAERARYHTFALAFPSFGQGVPFIHMGSDLLRSKSMERDSYDSGDWYNYVDFTKQDNNWNVGLPRDDKDAANYDVIKAIIADETTMPAAADIAFSSDVFQEFLQIRKSSPLFTLGTKEAVMARVDFHNTGAEQTPGVIVMSIDDGASAGADLDENADAIVVVFNSTQDDFTLNVPGLVLHDIQMNSVDAVYSDVVVGAESVIVPGVTAAVFVMPQGDAQGAGIPVAEKSFANTPPYGDTKLYVRGDMNGWGTGNEAEFIYDGLYSEVIELEVGAYSFKVADSGWTDGTNFGYADVTVAEGSMAITDVDGNMNVAVETAGLYRFDFNARDTSAQTISVTSYADVAPYGDAVPLLRGDMNEWGPNDAFTFDTQGVYTLQLEVAAGTYAFKVADADWGDQGVNLGGALTVALDEETVIVPGSNDNLSITIADAGEYVFTLDAFNINKPTLLVEEYVEAPVEPEPTVCELLDPSTDTAPVAVPLYVRGSHSGWAADPAYAFTYRGDNIYQASFTVADTINFKIADDSADWDVQFYVPTSSTNDAPLSGLLLDEVYNTWAKTGGAFDNNSIALPDAPVIFTFTVTDAAAIDDYTGTLSVCQPE</sequence>
<accession>A0ABY2ARN8</accession>
<dbReference type="Pfam" id="PF02922">
    <property type="entry name" value="CBM_48"/>
    <property type="match status" value="1"/>
</dbReference>
<dbReference type="EMBL" id="SJXE01000001">
    <property type="protein sequence ID" value="TCI05303.1"/>
    <property type="molecule type" value="Genomic_DNA"/>
</dbReference>
<name>A0ABY2ARN8_9GAMM</name>
<feature type="domain" description="Pullulanase N2" evidence="8">
    <location>
        <begin position="213"/>
        <end position="320"/>
    </location>
</feature>
<evidence type="ECO:0000256" key="2">
    <source>
        <dbReference type="ARBA" id="ARBA00022729"/>
    </source>
</evidence>
<dbReference type="CDD" id="cd10315">
    <property type="entry name" value="CBM41_pullulanase"/>
    <property type="match status" value="1"/>
</dbReference>
<dbReference type="InterPro" id="IPR040671">
    <property type="entry name" value="Pullulanase_N2"/>
</dbReference>
<dbReference type="Gene3D" id="2.60.40.1110">
    <property type="match status" value="1"/>
</dbReference>
<dbReference type="Gene3D" id="3.20.20.80">
    <property type="entry name" value="Glycosidases"/>
    <property type="match status" value="1"/>
</dbReference>
<dbReference type="CDD" id="cd02860">
    <property type="entry name" value="E_set_Pullulanase"/>
    <property type="match status" value="1"/>
</dbReference>
<dbReference type="Gene3D" id="2.60.40.3620">
    <property type="match status" value="2"/>
</dbReference>
<organism evidence="9 10">
    <name type="scientific">Corallincola luteus</name>
    <dbReference type="NCBI Taxonomy" id="1775177"/>
    <lineage>
        <taxon>Bacteria</taxon>
        <taxon>Pseudomonadati</taxon>
        <taxon>Pseudomonadota</taxon>
        <taxon>Gammaproteobacteria</taxon>
        <taxon>Alteromonadales</taxon>
        <taxon>Psychromonadaceae</taxon>
        <taxon>Corallincola</taxon>
    </lineage>
</organism>
<keyword evidence="3" id="KW-0378">Hydrolase</keyword>
<feature type="domain" description="Glycoside hydrolase family 13 N-terminal" evidence="5">
    <location>
        <begin position="335"/>
        <end position="418"/>
    </location>
</feature>
<reference evidence="9 10" key="1">
    <citation type="submission" date="2019-02" db="EMBL/GenBank/DDBJ databases">
        <title>Corallincola luteus sp. nov., a marine bacterium isolated from surface sediment of Bohai Sea in China.</title>
        <authorList>
            <person name="Ren Q."/>
        </authorList>
    </citation>
    <scope>NUCLEOTIDE SEQUENCE [LARGE SCALE GENOMIC DNA]</scope>
    <source>
        <strain evidence="9 10">DASS28</strain>
    </source>
</reference>
<keyword evidence="4" id="KW-0326">Glycosidase</keyword>
<feature type="domain" description="Alpha-1,6-glucosidases pullulanase-type C-terminal" evidence="7">
    <location>
        <begin position="935"/>
        <end position="1093"/>
    </location>
</feature>
<dbReference type="InterPro" id="IPR024561">
    <property type="entry name" value="Pullul_strch_C"/>
</dbReference>
<dbReference type="InterPro" id="IPR013784">
    <property type="entry name" value="Carb-bd-like_fold"/>
</dbReference>
<dbReference type="NCBIfam" id="TIGR02103">
    <property type="entry name" value="pullul_strch"/>
    <property type="match status" value="1"/>
</dbReference>
<dbReference type="SUPFAM" id="SSF51011">
    <property type="entry name" value="Glycosyl hydrolase domain"/>
    <property type="match status" value="1"/>
</dbReference>
<dbReference type="InterPro" id="IPR004193">
    <property type="entry name" value="Glyco_hydro_13_N"/>
</dbReference>
<evidence type="ECO:0000256" key="3">
    <source>
        <dbReference type="ARBA" id="ARBA00022801"/>
    </source>
</evidence>
<dbReference type="SUPFAM" id="SSF49452">
    <property type="entry name" value="Starch-binding domain-like"/>
    <property type="match status" value="1"/>
</dbReference>
<dbReference type="PROSITE" id="PS51257">
    <property type="entry name" value="PROKAR_LIPOPROTEIN"/>
    <property type="match status" value="1"/>
</dbReference>
<dbReference type="RefSeq" id="WP_131414518.1">
    <property type="nucleotide sequence ID" value="NZ_SJXE01000001.1"/>
</dbReference>
<dbReference type="Pfam" id="PF11852">
    <property type="entry name" value="Pullul_strch_C"/>
    <property type="match status" value="1"/>
</dbReference>
<dbReference type="InterPro" id="IPR011839">
    <property type="entry name" value="Pullul_strch"/>
</dbReference>
<feature type="domain" description="Pullulanase carbohydrate-binding module 41" evidence="6">
    <location>
        <begin position="96"/>
        <end position="183"/>
    </location>
</feature>
<dbReference type="Gene3D" id="2.60.40.1130">
    <property type="entry name" value="Rab geranylgeranyltransferase alpha-subunit, insert domain"/>
    <property type="match status" value="1"/>
</dbReference>
<proteinExistence type="inferred from homology"/>
<evidence type="ECO:0000313" key="10">
    <source>
        <dbReference type="Proteomes" id="UP000292554"/>
    </source>
</evidence>